<evidence type="ECO:0008006" key="4">
    <source>
        <dbReference type="Google" id="ProtNLM"/>
    </source>
</evidence>
<dbReference type="InterPro" id="IPR035917">
    <property type="entry name" value="YjbQ-like_sf"/>
</dbReference>
<dbReference type="Proteomes" id="UP000178750">
    <property type="component" value="Unassembled WGS sequence"/>
</dbReference>
<protein>
    <recommendedName>
        <fullName evidence="4">Secondary thiamine-phosphate synthase enzyme</fullName>
    </recommendedName>
</protein>
<proteinExistence type="inferred from homology"/>
<dbReference type="Gene3D" id="2.60.120.460">
    <property type="entry name" value="YjbQ-like"/>
    <property type="match status" value="1"/>
</dbReference>
<name>A0A1F7XZG3_9BACT</name>
<dbReference type="AlphaFoldDB" id="A0A1F7XZG3"/>
<comment type="similarity">
    <text evidence="1">Belongs to the UPF0047 family.</text>
</comment>
<dbReference type="EMBL" id="MGGF01000073">
    <property type="protein sequence ID" value="OGM20069.1"/>
    <property type="molecule type" value="Genomic_DNA"/>
</dbReference>
<reference evidence="2 3" key="1">
    <citation type="journal article" date="2016" name="Nat. Commun.">
        <title>Thousands of microbial genomes shed light on interconnected biogeochemical processes in an aquifer system.</title>
        <authorList>
            <person name="Anantharaman K."/>
            <person name="Brown C.T."/>
            <person name="Hug L.A."/>
            <person name="Sharon I."/>
            <person name="Castelle C.J."/>
            <person name="Probst A.J."/>
            <person name="Thomas B.C."/>
            <person name="Singh A."/>
            <person name="Wilkins M.J."/>
            <person name="Karaoz U."/>
            <person name="Brodie E.L."/>
            <person name="Williams K.H."/>
            <person name="Hubbard S.S."/>
            <person name="Banfield J.F."/>
        </authorList>
    </citation>
    <scope>NUCLEOTIDE SEQUENCE [LARGE SCALE GENOMIC DNA]</scope>
</reference>
<accession>A0A1F7XZG3</accession>
<evidence type="ECO:0000256" key="1">
    <source>
        <dbReference type="ARBA" id="ARBA00005534"/>
    </source>
</evidence>
<dbReference type="PIRSF" id="PIRSF004681">
    <property type="entry name" value="UCP004681"/>
    <property type="match status" value="1"/>
</dbReference>
<dbReference type="SUPFAM" id="SSF111038">
    <property type="entry name" value="YjbQ-like"/>
    <property type="match status" value="1"/>
</dbReference>
<dbReference type="PANTHER" id="PTHR30615:SF8">
    <property type="entry name" value="UPF0047 PROTEIN C4A8.02C"/>
    <property type="match status" value="1"/>
</dbReference>
<dbReference type="Pfam" id="PF01894">
    <property type="entry name" value="YjbQ"/>
    <property type="match status" value="1"/>
</dbReference>
<organism evidence="2 3">
    <name type="scientific">Candidatus Woesebacteria bacterium RIFCSPHIGHO2_01_FULL_38_9b</name>
    <dbReference type="NCBI Taxonomy" id="1802493"/>
    <lineage>
        <taxon>Bacteria</taxon>
        <taxon>Candidatus Woeseibacteriota</taxon>
    </lineage>
</organism>
<comment type="caution">
    <text evidence="2">The sequence shown here is derived from an EMBL/GenBank/DDBJ whole genome shotgun (WGS) entry which is preliminary data.</text>
</comment>
<evidence type="ECO:0000313" key="3">
    <source>
        <dbReference type="Proteomes" id="UP000178750"/>
    </source>
</evidence>
<dbReference type="NCBIfam" id="TIGR00149">
    <property type="entry name" value="TIGR00149_YjbQ"/>
    <property type="match status" value="1"/>
</dbReference>
<dbReference type="PANTHER" id="PTHR30615">
    <property type="entry name" value="UNCHARACTERIZED PROTEIN YJBQ-RELATED"/>
    <property type="match status" value="1"/>
</dbReference>
<evidence type="ECO:0000313" key="2">
    <source>
        <dbReference type="EMBL" id="OGM20069.1"/>
    </source>
</evidence>
<dbReference type="InterPro" id="IPR001602">
    <property type="entry name" value="UPF0047_YjbQ-like"/>
</dbReference>
<gene>
    <name evidence="2" type="ORF">A2863_01980</name>
</gene>
<sequence length="134" mass="14788">MQKLTIPTLQNKQIIDLTKIINDLLVKNGYTDGIVFLFCTHTTCSLALADLDTGGTDQDYLNAYEALVPKLNYKHPHNPGHFGNHLMTTTLGSSLFIPVQSASMVLGAWQKVALIEFDGPSERHVTLSFIKITS</sequence>